<dbReference type="Pfam" id="PF18321">
    <property type="entry name" value="3HCDH_RFF"/>
    <property type="match status" value="1"/>
</dbReference>
<dbReference type="GO" id="GO:0070403">
    <property type="term" value="F:NAD+ binding"/>
    <property type="evidence" value="ECO:0007669"/>
    <property type="project" value="InterPro"/>
</dbReference>
<dbReference type="GO" id="GO:0016616">
    <property type="term" value="F:oxidoreductase activity, acting on the CH-OH group of donors, NAD or NADP as acceptor"/>
    <property type="evidence" value="ECO:0007669"/>
    <property type="project" value="InterPro"/>
</dbReference>
<evidence type="ECO:0000256" key="1">
    <source>
        <dbReference type="ARBA" id="ARBA00023002"/>
    </source>
</evidence>
<evidence type="ECO:0000259" key="4">
    <source>
        <dbReference type="Pfam" id="PF02737"/>
    </source>
</evidence>
<dbReference type="Pfam" id="PF00725">
    <property type="entry name" value="3HCDH"/>
    <property type="match status" value="2"/>
</dbReference>
<organism evidence="6 7">
    <name type="scientific">Hydrogenophilus thermoluteolus</name>
    <name type="common">Pseudomonas hydrogenothermophila</name>
    <dbReference type="NCBI Taxonomy" id="297"/>
    <lineage>
        <taxon>Bacteria</taxon>
        <taxon>Pseudomonadati</taxon>
        <taxon>Pseudomonadota</taxon>
        <taxon>Hydrogenophilia</taxon>
        <taxon>Hydrogenophilales</taxon>
        <taxon>Hydrogenophilaceae</taxon>
        <taxon>Hydrogenophilus</taxon>
    </lineage>
</organism>
<dbReference type="SUPFAM" id="SSF51735">
    <property type="entry name" value="NAD(P)-binding Rossmann-fold domains"/>
    <property type="match status" value="1"/>
</dbReference>
<keyword evidence="7" id="KW-1185">Reference proteome</keyword>
<dbReference type="FunFam" id="3.40.50.720:FF:000009">
    <property type="entry name" value="Fatty oxidation complex, alpha subunit"/>
    <property type="match status" value="1"/>
</dbReference>
<feature type="domain" description="3-hydroxyacyl-CoA dehydrogenase C-terminal" evidence="3">
    <location>
        <begin position="429"/>
        <end position="513"/>
    </location>
</feature>
<dbReference type="Pfam" id="PF02737">
    <property type="entry name" value="3HCDH_N"/>
    <property type="match status" value="1"/>
</dbReference>
<sequence length="522" mass="55679">MTQATETPSQALPPSAPVLVIGAGAMGRGIAQVAATAGHPVTLYDLDAAQLDAAKAAIERDLASGVAKGKIPAKAAEATQARLTYTQDFRETAPLAALVIEAIVENLEVKKTLFRDLEALVAPHTILASNTSSLSITAIAAPLTHPERVVGMHFFNPATHMKLVEVVSGLQTDPAVAETVQATARAWGKIAVRAKSTPGFIVNRVARPFYGEALRLLLEQTSDTATIDAILRDAGNFRMGPFELMDLIGHDVNAAVTRSVWEAYGYDPRFQPSLIQEELVRAGHLGRKSGRGFYDYREGAHNPAPQEAEPHPLADPNASLIGDHPALDAMATRLHNGGVAVKRATVPSEPCIETHGVRIVLTDGRPATLRALAEQNPSLAVLDWVRDWKSATRIAVAFAATTPDAARAQAIALLQAAGLRAAVIADTAGLVFARTQAMLANEAADAVHQGVASAEEIDLAMRYGTNYPEGPLAWAERVGVIQVTQLLRHLHQFTGDPRYRVSPYLQLRAAEAALNRAPRHLG</sequence>
<dbReference type="GO" id="GO:0006631">
    <property type="term" value="P:fatty acid metabolic process"/>
    <property type="evidence" value="ECO:0007669"/>
    <property type="project" value="InterPro"/>
</dbReference>
<evidence type="ECO:0000313" key="6">
    <source>
        <dbReference type="EMBL" id="BBD76739.1"/>
    </source>
</evidence>
<dbReference type="Gene3D" id="1.10.1040.10">
    <property type="entry name" value="N-(1-d-carboxylethyl)-l-norvaline Dehydrogenase, domain 2"/>
    <property type="match status" value="1"/>
</dbReference>
<dbReference type="InterPro" id="IPR013328">
    <property type="entry name" value="6PGD_dom2"/>
</dbReference>
<dbReference type="Gene3D" id="3.40.50.720">
    <property type="entry name" value="NAD(P)-binding Rossmann-like Domain"/>
    <property type="match status" value="1"/>
</dbReference>
<feature type="domain" description="3-hydroxyacyl-CoA dehydrogenase C-terminal" evidence="3">
    <location>
        <begin position="199"/>
        <end position="296"/>
    </location>
</feature>
<dbReference type="InterPro" id="IPR006108">
    <property type="entry name" value="3HC_DH_C"/>
</dbReference>
<dbReference type="Gene3D" id="1.10.1040.50">
    <property type="match status" value="1"/>
</dbReference>
<evidence type="ECO:0000313" key="7">
    <source>
        <dbReference type="Proteomes" id="UP000262004"/>
    </source>
</evidence>
<dbReference type="KEGG" id="htl:HPTL_0471"/>
<evidence type="ECO:0000256" key="2">
    <source>
        <dbReference type="SAM" id="MobiDB-lite"/>
    </source>
</evidence>
<dbReference type="NCBIfam" id="NF006124">
    <property type="entry name" value="PRK08268.1"/>
    <property type="match status" value="1"/>
</dbReference>
<evidence type="ECO:0000259" key="5">
    <source>
        <dbReference type="Pfam" id="PF18321"/>
    </source>
</evidence>
<dbReference type="AlphaFoldDB" id="A0A2Z6DWM9"/>
<dbReference type="InterPro" id="IPR036291">
    <property type="entry name" value="NAD(P)-bd_dom_sf"/>
</dbReference>
<dbReference type="InterPro" id="IPR041040">
    <property type="entry name" value="3HCDH_RFF"/>
</dbReference>
<proteinExistence type="predicted"/>
<name>A0A2Z6DWM9_HYDTE</name>
<keyword evidence="1" id="KW-0560">Oxidoreductase</keyword>
<dbReference type="PANTHER" id="PTHR48075">
    <property type="entry name" value="3-HYDROXYACYL-COA DEHYDROGENASE FAMILY PROTEIN"/>
    <property type="match status" value="1"/>
</dbReference>
<dbReference type="EMBL" id="AP018558">
    <property type="protein sequence ID" value="BBD76739.1"/>
    <property type="molecule type" value="Genomic_DNA"/>
</dbReference>
<evidence type="ECO:0000259" key="3">
    <source>
        <dbReference type="Pfam" id="PF00725"/>
    </source>
</evidence>
<dbReference type="PANTHER" id="PTHR48075:SF5">
    <property type="entry name" value="3-HYDROXYBUTYRYL-COA DEHYDROGENASE"/>
    <property type="match status" value="1"/>
</dbReference>
<dbReference type="Proteomes" id="UP000262004">
    <property type="component" value="Chromosome"/>
</dbReference>
<feature type="region of interest" description="Disordered" evidence="2">
    <location>
        <begin position="298"/>
        <end position="317"/>
    </location>
</feature>
<reference evidence="6 7" key="1">
    <citation type="submission" date="2018-04" db="EMBL/GenBank/DDBJ databases">
        <title>Complete genome sequence of Hydrogenophilus thermoluteolus TH-1.</title>
        <authorList>
            <person name="Arai H."/>
        </authorList>
    </citation>
    <scope>NUCLEOTIDE SEQUENCE [LARGE SCALE GENOMIC DNA]</scope>
    <source>
        <strain evidence="6 7">TH-1</strain>
    </source>
</reference>
<dbReference type="RefSeq" id="WP_119334555.1">
    <property type="nucleotide sequence ID" value="NZ_AP018558.1"/>
</dbReference>
<protein>
    <submittedName>
        <fullName evidence="6">3-hydroxyacyl-CoA dehydrogenase PaaC</fullName>
    </submittedName>
</protein>
<dbReference type="InterPro" id="IPR006176">
    <property type="entry name" value="3-OHacyl-CoA_DH_NAD-bd"/>
</dbReference>
<accession>A0A2Z6DWM9</accession>
<dbReference type="InterPro" id="IPR008927">
    <property type="entry name" value="6-PGluconate_DH-like_C_sf"/>
</dbReference>
<dbReference type="SUPFAM" id="SSF48179">
    <property type="entry name" value="6-phosphogluconate dehydrogenase C-terminal domain-like"/>
    <property type="match status" value="2"/>
</dbReference>
<feature type="domain" description="3-hydroxybutyryl-CoA dehydrogenase reduced Rossmann-fold" evidence="5">
    <location>
        <begin position="359"/>
        <end position="427"/>
    </location>
</feature>
<gene>
    <name evidence="6" type="ORF">HPTL_0471</name>
</gene>
<dbReference type="OrthoDB" id="5287258at2"/>
<feature type="domain" description="3-hydroxyacyl-CoA dehydrogenase NAD binding" evidence="4">
    <location>
        <begin position="18"/>
        <end position="196"/>
    </location>
</feature>